<sequence length="129" mass="14710">MIQRLLAGFLSGLLFTFGSALLIFFDRNMVIPLAMFTFPTIFLLGIPMSIGIDLLLKRFRKSGSKAVFLAESVLYLLAGYVANLILFWAIAKELILPTAMFQLMGVIAAYLYFLNLYALRKWKNRHDQH</sequence>
<dbReference type="Proteomes" id="UP000717624">
    <property type="component" value="Unassembled WGS sequence"/>
</dbReference>
<organism evidence="2 3">
    <name type="scientific">Brevibacillus fulvus</name>
    <dbReference type="NCBI Taxonomy" id="1125967"/>
    <lineage>
        <taxon>Bacteria</taxon>
        <taxon>Bacillati</taxon>
        <taxon>Bacillota</taxon>
        <taxon>Bacilli</taxon>
        <taxon>Bacillales</taxon>
        <taxon>Paenibacillaceae</taxon>
        <taxon>Brevibacillus</taxon>
    </lineage>
</organism>
<keyword evidence="1" id="KW-0472">Membrane</keyword>
<feature type="transmembrane region" description="Helical" evidence="1">
    <location>
        <begin position="68"/>
        <end position="90"/>
    </location>
</feature>
<gene>
    <name evidence="2" type="ORF">JOD01_002889</name>
</gene>
<proteinExistence type="predicted"/>
<dbReference type="EMBL" id="JAFBEB010000010">
    <property type="protein sequence ID" value="MBM7591262.1"/>
    <property type="molecule type" value="Genomic_DNA"/>
</dbReference>
<keyword evidence="3" id="KW-1185">Reference proteome</keyword>
<comment type="caution">
    <text evidence="2">The sequence shown here is derived from an EMBL/GenBank/DDBJ whole genome shotgun (WGS) entry which is preliminary data.</text>
</comment>
<reference evidence="2" key="1">
    <citation type="submission" date="2021-01" db="EMBL/GenBank/DDBJ databases">
        <title>Genomic Encyclopedia of Type Strains, Phase IV (KMG-IV): sequencing the most valuable type-strain genomes for metagenomic binning, comparative biology and taxonomic classification.</title>
        <authorList>
            <person name="Goeker M."/>
        </authorList>
    </citation>
    <scope>NUCLEOTIDE SEQUENCE</scope>
    <source>
        <strain evidence="2">DSM 25523</strain>
    </source>
</reference>
<dbReference type="AlphaFoldDB" id="A0A938XW53"/>
<evidence type="ECO:0000313" key="3">
    <source>
        <dbReference type="Proteomes" id="UP000717624"/>
    </source>
</evidence>
<protein>
    <submittedName>
        <fullName evidence="2">Drug/metabolite transporter (DMT)-like permease</fullName>
    </submittedName>
</protein>
<name>A0A938XW53_9BACL</name>
<evidence type="ECO:0000256" key="1">
    <source>
        <dbReference type="SAM" id="Phobius"/>
    </source>
</evidence>
<evidence type="ECO:0000313" key="2">
    <source>
        <dbReference type="EMBL" id="MBM7591262.1"/>
    </source>
</evidence>
<dbReference type="RefSeq" id="WP_204518976.1">
    <property type="nucleotide sequence ID" value="NZ_BAABIN010000012.1"/>
</dbReference>
<keyword evidence="1" id="KW-0812">Transmembrane</keyword>
<accession>A0A938XW53</accession>
<keyword evidence="1" id="KW-1133">Transmembrane helix</keyword>
<feature type="transmembrane region" description="Helical" evidence="1">
    <location>
        <begin position="96"/>
        <end position="119"/>
    </location>
</feature>
<feature type="transmembrane region" description="Helical" evidence="1">
    <location>
        <begin position="30"/>
        <end position="56"/>
    </location>
</feature>